<dbReference type="AlphaFoldDB" id="A0A650EKR4"/>
<reference evidence="3" key="1">
    <citation type="journal article" date="2020" name="J. ISSAAS">
        <title>Lactobacilli and other gastrointestinal microbiota of Peromyscus leucopus, reservoir host for agents of Lyme disease and other zoonoses in North America.</title>
        <authorList>
            <person name="Milovic A."/>
            <person name="Bassam K."/>
            <person name="Shao H."/>
            <person name="Chatzistamou I."/>
            <person name="Tufts D.M."/>
            <person name="Diuk-Wasser M."/>
            <person name="Barbour A.G."/>
        </authorList>
    </citation>
    <scope>NUCLEOTIDE SEQUENCE</scope>
    <source>
        <strain evidence="3">LL20</strain>
    </source>
</reference>
<feature type="region of interest" description="Disordered" evidence="1">
    <location>
        <begin position="58"/>
        <end position="82"/>
    </location>
</feature>
<evidence type="ECO:0000313" key="3">
    <source>
        <dbReference type="EMBL" id="QGT49708.1"/>
    </source>
</evidence>
<sequence>MDSEKLKQFLVPIALIVLTIVGIGFTGNKIYENYQNYTAANEEVMNKTATVEEKQAKLDEYKRKEQEEKAKENESKNSEKPFYKPVMSGLDTEAVIAGEFAEVLQLVRANQIKVRSIKYDYDPKDDAFVAGAGSQYNVARLNMEMVGNYANYDNFLKEMYKHEHFLDIQTAEIVPYRKNKKILLINFKVKLYAKK</sequence>
<keyword evidence="2" id="KW-0472">Membrane</keyword>
<accession>A0A650EKR4</accession>
<evidence type="ECO:0000256" key="2">
    <source>
        <dbReference type="SAM" id="Phobius"/>
    </source>
</evidence>
<proteinExistence type="predicted"/>
<gene>
    <name evidence="3" type="ORF">Melaina855_0950</name>
</gene>
<organism evidence="3">
    <name type="scientific">uncultured Candidatus Melainabacteria bacterium</name>
    <dbReference type="NCBI Taxonomy" id="2682970"/>
    <lineage>
        <taxon>Bacteria</taxon>
        <taxon>Bacillati</taxon>
        <taxon>Candidatus Melainabacteria</taxon>
        <taxon>environmental samples</taxon>
    </lineage>
</organism>
<evidence type="ECO:0000256" key="1">
    <source>
        <dbReference type="SAM" id="MobiDB-lite"/>
    </source>
</evidence>
<dbReference type="EMBL" id="MN577570">
    <property type="protein sequence ID" value="QGT49708.1"/>
    <property type="molecule type" value="Genomic_DNA"/>
</dbReference>
<dbReference type="InterPro" id="IPR014717">
    <property type="entry name" value="Transl_elong_EF1B/ribsomal_bS6"/>
</dbReference>
<keyword evidence="2" id="KW-1133">Transmembrane helix</keyword>
<feature type="transmembrane region" description="Helical" evidence="2">
    <location>
        <begin position="9"/>
        <end position="27"/>
    </location>
</feature>
<keyword evidence="2" id="KW-0812">Transmembrane</keyword>
<dbReference type="Gene3D" id="3.30.70.60">
    <property type="match status" value="1"/>
</dbReference>
<protein>
    <submittedName>
        <fullName evidence="3">Uncharacterized protein</fullName>
    </submittedName>
</protein>
<name>A0A650EKR4_9BACT</name>